<organism evidence="1 2">
    <name type="scientific">Sphingobium yanoikuyae</name>
    <name type="common">Sphingomonas yanoikuyae</name>
    <dbReference type="NCBI Taxonomy" id="13690"/>
    <lineage>
        <taxon>Bacteria</taxon>
        <taxon>Pseudomonadati</taxon>
        <taxon>Pseudomonadota</taxon>
        <taxon>Alphaproteobacteria</taxon>
        <taxon>Sphingomonadales</taxon>
        <taxon>Sphingomonadaceae</taxon>
        <taxon>Sphingobium</taxon>
    </lineage>
</organism>
<keyword evidence="1" id="KW-0614">Plasmid</keyword>
<dbReference type="Proteomes" id="UP000280708">
    <property type="component" value="Plasmid pF1"/>
</dbReference>
<evidence type="ECO:0000313" key="1">
    <source>
        <dbReference type="EMBL" id="AYO75578.1"/>
    </source>
</evidence>
<evidence type="ECO:0000313" key="2">
    <source>
        <dbReference type="Proteomes" id="UP000280708"/>
    </source>
</evidence>
<name>A0A3G2UN97_SPHYA</name>
<dbReference type="EMBL" id="CP033227">
    <property type="protein sequence ID" value="AYO75578.1"/>
    <property type="molecule type" value="Genomic_DNA"/>
</dbReference>
<reference evidence="1 2" key="1">
    <citation type="submission" date="2018-10" db="EMBL/GenBank/DDBJ databases">
        <title>Characterization and genome analysis of a novel bacterium Sphingobium yanoikuyae SJTF8 capable of degrading PAHs.</title>
        <authorList>
            <person name="Yin C."/>
            <person name="Xiong W."/>
            <person name="Liang R."/>
        </authorList>
    </citation>
    <scope>NUCLEOTIDE SEQUENCE [LARGE SCALE GENOMIC DNA]</scope>
    <source>
        <strain evidence="1 2">SJTF8</strain>
        <plasmid evidence="2">pf1</plasmid>
    </source>
</reference>
<accession>A0A3G2UN97</accession>
<gene>
    <name evidence="1" type="ORF">EBF16_00815</name>
</gene>
<dbReference type="AlphaFoldDB" id="A0A3G2UN97"/>
<geneLocation type="plasmid" evidence="2">
    <name>pf1</name>
</geneLocation>
<proteinExistence type="predicted"/>
<sequence>MNRIDTNDHGHKVYQFLVNYQCRKQTFKATGSDAAILDGIGDGWLRLMTFDLAGEAPTLRLRAYSTHYKAFASDLPLYTEWYGNEHPEMSEAEFVGLDECTFDLDDFRARFGMPSTQGQADRELALAGE</sequence>
<protein>
    <submittedName>
        <fullName evidence="1">Uncharacterized protein</fullName>
    </submittedName>
</protein>